<sequence>MTAGSSWRTGGRRISLAMRRSSLPRKDVLDHLSRLYAASDDPWDHRSSSYEAGKYDATLAAIGDGPFDNALEIGCGNGTLARRLVPLCRNLTVIECIPAAAALARAALAGCTQARVIHGTAPQDLPAIRPDLVLLSEVLYFLTPGEIRDLGRWLLAHSVGPVVAVNWTGATDEPLDGAAAVALLADMLGPPATDDRGAYRIDRFDPCRAGTISVPGRST</sequence>
<name>A0A418ZUW5_9RHOB</name>
<protein>
    <submittedName>
        <fullName evidence="1">Methyltransferase domain-containing protein</fullName>
    </submittedName>
</protein>
<gene>
    <name evidence="1" type="ORF">D3P05_21260</name>
</gene>
<evidence type="ECO:0000313" key="2">
    <source>
        <dbReference type="Proteomes" id="UP000283587"/>
    </source>
</evidence>
<keyword evidence="1" id="KW-0808">Transferase</keyword>
<dbReference type="GO" id="GO:0032259">
    <property type="term" value="P:methylation"/>
    <property type="evidence" value="ECO:0007669"/>
    <property type="project" value="UniProtKB-KW"/>
</dbReference>
<dbReference type="Gene3D" id="3.40.50.150">
    <property type="entry name" value="Vaccinia Virus protein VP39"/>
    <property type="match status" value="1"/>
</dbReference>
<dbReference type="InterPro" id="IPR029063">
    <property type="entry name" value="SAM-dependent_MTases_sf"/>
</dbReference>
<dbReference type="SUPFAM" id="SSF53335">
    <property type="entry name" value="S-adenosyl-L-methionine-dependent methyltransferases"/>
    <property type="match status" value="1"/>
</dbReference>
<dbReference type="AlphaFoldDB" id="A0A418ZUW5"/>
<dbReference type="OrthoDB" id="116799at2"/>
<dbReference type="InterPro" id="IPR008715">
    <property type="entry name" value="SAM-MeTfrase_NodS-like"/>
</dbReference>
<dbReference type="GO" id="GO:0008757">
    <property type="term" value="F:S-adenosylmethionine-dependent methyltransferase activity"/>
    <property type="evidence" value="ECO:0007669"/>
    <property type="project" value="InterPro"/>
</dbReference>
<dbReference type="Proteomes" id="UP000283587">
    <property type="component" value="Unassembled WGS sequence"/>
</dbReference>
<proteinExistence type="predicted"/>
<dbReference type="EMBL" id="QZEW01000137">
    <property type="protein sequence ID" value="RJL03408.1"/>
    <property type="molecule type" value="Genomic_DNA"/>
</dbReference>
<accession>A0A418ZUW5</accession>
<keyword evidence="2" id="KW-1185">Reference proteome</keyword>
<keyword evidence="1" id="KW-0489">Methyltransferase</keyword>
<reference evidence="2" key="1">
    <citation type="submission" date="2018-09" db="EMBL/GenBank/DDBJ databases">
        <title>Paracoccus onubensis nov. sp. a moderate halophilic bacterium isolated from Gruta de las Maravillas (Aracena, Spain).</title>
        <authorList>
            <person name="Jurado V."/>
            <person name="Gutierrez-Patricio S."/>
            <person name="Gonzalez-Pimentel J.L."/>
            <person name="Miller A.Z."/>
            <person name="Laiz L."/>
            <person name="Saiz-Jimenez C."/>
        </authorList>
    </citation>
    <scope>NUCLEOTIDE SEQUENCE [LARGE SCALE GENOMIC DNA]</scope>
    <source>
        <strain evidence="2">DSM 26381</strain>
    </source>
</reference>
<comment type="caution">
    <text evidence="1">The sequence shown here is derived from an EMBL/GenBank/DDBJ whole genome shotgun (WGS) entry which is preliminary data.</text>
</comment>
<evidence type="ECO:0000313" key="1">
    <source>
        <dbReference type="EMBL" id="RJL03408.1"/>
    </source>
</evidence>
<dbReference type="Pfam" id="PF05401">
    <property type="entry name" value="NodS"/>
    <property type="match status" value="1"/>
</dbReference>
<organism evidence="1 2">
    <name type="scientific">Paracoccus siganidrum</name>
    <dbReference type="NCBI Taxonomy" id="1276757"/>
    <lineage>
        <taxon>Bacteria</taxon>
        <taxon>Pseudomonadati</taxon>
        <taxon>Pseudomonadota</taxon>
        <taxon>Alphaproteobacteria</taxon>
        <taxon>Rhodobacterales</taxon>
        <taxon>Paracoccaceae</taxon>
        <taxon>Paracoccus</taxon>
    </lineage>
</organism>
<dbReference type="GO" id="GO:0009312">
    <property type="term" value="P:oligosaccharide biosynthetic process"/>
    <property type="evidence" value="ECO:0007669"/>
    <property type="project" value="InterPro"/>
</dbReference>